<comment type="catalytic activity">
    <reaction evidence="1 7">
        <text>ATP-dependent breakage, passage and rejoining of double-stranded DNA.</text>
        <dbReference type="EC" id="5.6.2.2"/>
    </reaction>
</comment>
<dbReference type="GO" id="GO:0003677">
    <property type="term" value="F:DNA binding"/>
    <property type="evidence" value="ECO:0007669"/>
    <property type="project" value="UniProtKB-UniRule"/>
</dbReference>
<dbReference type="PANTHER" id="PTHR43493:SF5">
    <property type="entry name" value="DNA GYRASE SUBUNIT A, CHLOROPLASTIC_MITOCHONDRIAL"/>
    <property type="match status" value="1"/>
</dbReference>
<feature type="compositionally biased region" description="Basic and acidic residues" evidence="8">
    <location>
        <begin position="791"/>
        <end position="800"/>
    </location>
</feature>
<feature type="region of interest" description="Disordered" evidence="8">
    <location>
        <begin position="780"/>
        <end position="827"/>
    </location>
</feature>
<name>A0A1T4SMG6_9ACTN</name>
<dbReference type="InterPro" id="IPR006691">
    <property type="entry name" value="GyrA/parC_rep"/>
</dbReference>
<keyword evidence="4 7" id="KW-0799">Topoisomerase</keyword>
<gene>
    <name evidence="10" type="ORF">SAMN02745673_03709</name>
</gene>
<protein>
    <recommendedName>
        <fullName evidence="3">DNA topoisomerase (ATP-hydrolyzing)</fullName>
        <ecNumber evidence="3">5.6.2.2</ecNumber>
    </recommendedName>
</protein>
<dbReference type="EC" id="5.6.2.2" evidence="3"/>
<dbReference type="GO" id="GO:0005737">
    <property type="term" value="C:cytoplasm"/>
    <property type="evidence" value="ECO:0007669"/>
    <property type="project" value="TreeGrafter"/>
</dbReference>
<dbReference type="CDD" id="cd00187">
    <property type="entry name" value="TOP4c"/>
    <property type="match status" value="1"/>
</dbReference>
<dbReference type="InterPro" id="IPR013758">
    <property type="entry name" value="Topo_IIA_A/C_ab"/>
</dbReference>
<evidence type="ECO:0000256" key="7">
    <source>
        <dbReference type="PROSITE-ProRule" id="PRU01384"/>
    </source>
</evidence>
<evidence type="ECO:0000313" key="10">
    <source>
        <dbReference type="EMBL" id="SKA29412.1"/>
    </source>
</evidence>
<dbReference type="Pfam" id="PF03989">
    <property type="entry name" value="DNA_gyraseA_C"/>
    <property type="match status" value="3"/>
</dbReference>
<dbReference type="SUPFAM" id="SSF101904">
    <property type="entry name" value="GyrA/ParC C-terminal domain-like"/>
    <property type="match status" value="1"/>
</dbReference>
<dbReference type="Gene3D" id="3.90.199.10">
    <property type="entry name" value="Topoisomerase II, domain 5"/>
    <property type="match status" value="1"/>
</dbReference>
<dbReference type="FunFam" id="1.10.268.10:FF:000001">
    <property type="entry name" value="DNA gyrase subunit A"/>
    <property type="match status" value="1"/>
</dbReference>
<dbReference type="NCBIfam" id="NF004044">
    <property type="entry name" value="PRK05561.1"/>
    <property type="match status" value="1"/>
</dbReference>
<dbReference type="AlphaFoldDB" id="A0A1T4SMG6"/>
<evidence type="ECO:0000259" key="9">
    <source>
        <dbReference type="PROSITE" id="PS52040"/>
    </source>
</evidence>
<sequence>MARTTSQPPAELAEKIIDIDVSEEMRGSFLEYAYSVIYQRALPDARDGLKPVQRRILYQMNEMGLRPDRAHVKCARVVGEVMGKLHPHGDGSIYDALVRLSQPFAMRVPLVDGHGNFGSLGGDDAPAAMRYTEARLASPAELMVASIDENVVDFRPNYDGQEQEPEVLPAAFPNLLVNGASGIAVGMATNMAPHNLGEVISAARHLIAHPDATLDDLMEFVPGPDLPTGGTIVGLDGIRDAYVKGRGTFRTRATVSIEKVTPRRTGLVVTELPYNVGPEKVVSRIKELVQAKKIQGISDLKDLTDRNQGLRLVIELKNGFNPEAVLEELYRLTPMEESFGINNVALVDGQPQTLGLRELLSVYVDHRLEVVRRRCEFRRAKRQERLHLVAGLLVALLGIDEVIALIRESEDSGQARERLMDRFGLSDVQARYILDTPLRRLTKYDRLELEGERDRLDSEIAELTAILESDAKLRRVVSKELAEVAKQYATPRRTVLKESSGATRTAAVPLEVGDDPCHVLLSSSGMLGRSVGARLPRMFEGLRVRHDAITASVPATVRGEIAIVTDLGRLIRIPVLELPEVPDEGADVPPLASGSPVTEFVELADGERVISLASLAGDGPGLVVGTEQGVVKRVTDYPQNKDDFEVIGLKEGDRLVGATQLSTGEEDLVFITSEAQLLRFPASSVRPQGRPAGGVAGVRLGEGARALWFGAVPVPEDSVVLTVAGTSAALPGSQAGAAKVTPFEVYPVKGRATGGVRCHRFLKGEDTLLFAWVGRAPARASRADGGPVRLPDLDGRRDGSGEALPRPIAFVGSGQTDTGVTAPASGS</sequence>
<keyword evidence="11" id="KW-1185">Reference proteome</keyword>
<dbReference type="InterPro" id="IPR013760">
    <property type="entry name" value="Topo_IIA-like_dom_sf"/>
</dbReference>
<dbReference type="FunFam" id="3.30.1360.40:FF:000002">
    <property type="entry name" value="DNA gyrase subunit A"/>
    <property type="match status" value="1"/>
</dbReference>
<feature type="domain" description="Topo IIA-type catalytic" evidence="9">
    <location>
        <begin position="42"/>
        <end position="508"/>
    </location>
</feature>
<keyword evidence="5 7" id="KW-0238">DNA-binding</keyword>
<dbReference type="GO" id="GO:0005524">
    <property type="term" value="F:ATP binding"/>
    <property type="evidence" value="ECO:0007669"/>
    <property type="project" value="InterPro"/>
</dbReference>
<evidence type="ECO:0000256" key="3">
    <source>
        <dbReference type="ARBA" id="ARBA00012895"/>
    </source>
</evidence>
<keyword evidence="6 7" id="KW-0413">Isomerase</keyword>
<dbReference type="InterPro" id="IPR035516">
    <property type="entry name" value="Gyrase/topoIV_suA_C"/>
</dbReference>
<evidence type="ECO:0000256" key="2">
    <source>
        <dbReference type="ARBA" id="ARBA00008263"/>
    </source>
</evidence>
<dbReference type="EMBL" id="FUWS01000010">
    <property type="protein sequence ID" value="SKA29412.1"/>
    <property type="molecule type" value="Genomic_DNA"/>
</dbReference>
<accession>A0A1T4SMG6</accession>
<dbReference type="Gene3D" id="1.10.268.10">
    <property type="entry name" value="Topoisomerase, domain 3"/>
    <property type="match status" value="1"/>
</dbReference>
<dbReference type="InterPro" id="IPR013757">
    <property type="entry name" value="Topo_IIA_A_a_sf"/>
</dbReference>
<dbReference type="SMART" id="SM00434">
    <property type="entry name" value="TOP4c"/>
    <property type="match status" value="1"/>
</dbReference>
<evidence type="ECO:0000313" key="11">
    <source>
        <dbReference type="Proteomes" id="UP000190637"/>
    </source>
</evidence>
<evidence type="ECO:0000256" key="8">
    <source>
        <dbReference type="SAM" id="MobiDB-lite"/>
    </source>
</evidence>
<evidence type="ECO:0000256" key="5">
    <source>
        <dbReference type="ARBA" id="ARBA00023125"/>
    </source>
</evidence>
<feature type="active site" description="O-(5'-phospho-DNA)-tyrosine intermediate" evidence="7">
    <location>
        <position position="131"/>
    </location>
</feature>
<dbReference type="GO" id="GO:0009330">
    <property type="term" value="C:DNA topoisomerase type II (double strand cut, ATP-hydrolyzing) complex"/>
    <property type="evidence" value="ECO:0007669"/>
    <property type="project" value="TreeGrafter"/>
</dbReference>
<dbReference type="Gene3D" id="3.30.1360.40">
    <property type="match status" value="1"/>
</dbReference>
<dbReference type="Proteomes" id="UP000190637">
    <property type="component" value="Unassembled WGS sequence"/>
</dbReference>
<dbReference type="PROSITE" id="PS52040">
    <property type="entry name" value="TOPO_IIA"/>
    <property type="match status" value="1"/>
</dbReference>
<feature type="compositionally biased region" description="Polar residues" evidence="8">
    <location>
        <begin position="813"/>
        <end position="827"/>
    </location>
</feature>
<organism evidence="10 11">
    <name type="scientific">Marinactinospora thermotolerans DSM 45154</name>
    <dbReference type="NCBI Taxonomy" id="1122192"/>
    <lineage>
        <taxon>Bacteria</taxon>
        <taxon>Bacillati</taxon>
        <taxon>Actinomycetota</taxon>
        <taxon>Actinomycetes</taxon>
        <taxon>Streptosporangiales</taxon>
        <taxon>Nocardiopsidaceae</taxon>
        <taxon>Marinactinospora</taxon>
    </lineage>
</organism>
<dbReference type="PANTHER" id="PTHR43493">
    <property type="entry name" value="DNA GYRASE/TOPOISOMERASE SUBUNIT A"/>
    <property type="match status" value="1"/>
</dbReference>
<evidence type="ECO:0000256" key="6">
    <source>
        <dbReference type="ARBA" id="ARBA00023235"/>
    </source>
</evidence>
<dbReference type="RefSeq" id="WP_078762960.1">
    <property type="nucleotide sequence ID" value="NZ_FUWS01000010.1"/>
</dbReference>
<reference evidence="10 11" key="1">
    <citation type="submission" date="2017-02" db="EMBL/GenBank/DDBJ databases">
        <authorList>
            <person name="Peterson S.W."/>
        </authorList>
    </citation>
    <scope>NUCLEOTIDE SEQUENCE [LARGE SCALE GENOMIC DNA]</scope>
    <source>
        <strain evidence="10 11">DSM 45154</strain>
    </source>
</reference>
<dbReference type="OrthoDB" id="9806486at2"/>
<dbReference type="GO" id="GO:0034335">
    <property type="term" value="F:DNA negative supercoiling activity"/>
    <property type="evidence" value="ECO:0007669"/>
    <property type="project" value="UniProtKB-ARBA"/>
</dbReference>
<dbReference type="SUPFAM" id="SSF56719">
    <property type="entry name" value="Type II DNA topoisomerase"/>
    <property type="match status" value="1"/>
</dbReference>
<evidence type="ECO:0000256" key="1">
    <source>
        <dbReference type="ARBA" id="ARBA00000185"/>
    </source>
</evidence>
<comment type="similarity">
    <text evidence="2">Belongs to the type II topoisomerase GyrA/ParC subunit family.</text>
</comment>
<evidence type="ECO:0000256" key="4">
    <source>
        <dbReference type="ARBA" id="ARBA00023029"/>
    </source>
</evidence>
<dbReference type="STRING" id="1122192.SAMN02745673_03709"/>
<dbReference type="Pfam" id="PF00521">
    <property type="entry name" value="DNA_topoisoIV"/>
    <property type="match status" value="1"/>
</dbReference>
<dbReference type="Gene3D" id="2.120.10.90">
    <property type="entry name" value="DNA gyrase/topoisomerase IV, subunit A, C-terminal"/>
    <property type="match status" value="1"/>
</dbReference>
<dbReference type="InterPro" id="IPR050220">
    <property type="entry name" value="Type_II_DNA_Topoisomerases"/>
</dbReference>
<dbReference type="GO" id="GO:0006265">
    <property type="term" value="P:DNA topological change"/>
    <property type="evidence" value="ECO:0007669"/>
    <property type="project" value="UniProtKB-UniRule"/>
</dbReference>
<dbReference type="InterPro" id="IPR002205">
    <property type="entry name" value="Topo_IIA_dom_A"/>
</dbReference>
<proteinExistence type="inferred from homology"/>